<dbReference type="PIRSF" id="PIRSF006404">
    <property type="entry name" value="UCP006404_Pept_M50_CBS"/>
    <property type="match status" value="1"/>
</dbReference>
<comment type="subcellular location">
    <subcellularLocation>
        <location evidence="1">Cell membrane</location>
        <topology evidence="1">Multi-pass membrane protein</topology>
    </subcellularLocation>
</comment>
<organism evidence="21 22">
    <name type="scientific">Methanosarcina thermophila</name>
    <dbReference type="NCBI Taxonomy" id="2210"/>
    <lineage>
        <taxon>Archaea</taxon>
        <taxon>Methanobacteriati</taxon>
        <taxon>Methanobacteriota</taxon>
        <taxon>Stenosarchaea group</taxon>
        <taxon>Methanomicrobia</taxon>
        <taxon>Methanosarcinales</taxon>
        <taxon>Methanosarcinaceae</taxon>
        <taxon>Methanosarcina</taxon>
    </lineage>
</organism>
<feature type="transmembrane region" description="Helical" evidence="16">
    <location>
        <begin position="146"/>
        <end position="167"/>
    </location>
</feature>
<dbReference type="GO" id="GO:0008237">
    <property type="term" value="F:metallopeptidase activity"/>
    <property type="evidence" value="ECO:0007669"/>
    <property type="project" value="UniProtKB-UniRule"/>
</dbReference>
<feature type="transmembrane region" description="Helical" evidence="16">
    <location>
        <begin position="198"/>
        <end position="224"/>
    </location>
</feature>
<evidence type="ECO:0000256" key="8">
    <source>
        <dbReference type="ARBA" id="ARBA00022737"/>
    </source>
</evidence>
<dbReference type="GeneID" id="41602802"/>
<dbReference type="AlphaFoldDB" id="A0A1I6ZGZ1"/>
<evidence type="ECO:0000256" key="4">
    <source>
        <dbReference type="ARBA" id="ARBA00022605"/>
    </source>
</evidence>
<feature type="binding site" evidence="18">
    <location>
        <position position="72"/>
    </location>
    <ligand>
        <name>Zn(2+)</name>
        <dbReference type="ChEBI" id="CHEBI:29105"/>
        <note>catalytic</note>
    </ligand>
</feature>
<evidence type="ECO:0000313" key="22">
    <source>
        <dbReference type="Proteomes" id="UP000323733"/>
    </source>
</evidence>
<gene>
    <name evidence="21" type="ORF">SAMN02910340_01469</name>
</gene>
<evidence type="ECO:0000313" key="21">
    <source>
        <dbReference type="EMBL" id="SFT61949.1"/>
    </source>
</evidence>
<keyword evidence="4" id="KW-0028">Amino-acid biosynthesis</keyword>
<evidence type="ECO:0000256" key="2">
    <source>
        <dbReference type="ARBA" id="ARBA00007931"/>
    </source>
</evidence>
<dbReference type="Gene3D" id="3.10.580.10">
    <property type="entry name" value="CBS-domain"/>
    <property type="match status" value="2"/>
</dbReference>
<feature type="binding site" evidence="18">
    <location>
        <position position="170"/>
    </location>
    <ligand>
        <name>Zn(2+)</name>
        <dbReference type="ChEBI" id="CHEBI:29105"/>
        <note>catalytic</note>
    </ligand>
</feature>
<feature type="binding site" evidence="18">
    <location>
        <position position="68"/>
    </location>
    <ligand>
        <name>Zn(2+)</name>
        <dbReference type="ChEBI" id="CHEBI:29105"/>
        <note>catalytic</note>
    </ligand>
</feature>
<evidence type="ECO:0000256" key="10">
    <source>
        <dbReference type="ARBA" id="ARBA00022833"/>
    </source>
</evidence>
<comment type="similarity">
    <text evidence="2 16">Belongs to the peptidase M50B family.</text>
</comment>
<dbReference type="PANTHER" id="PTHR39188:SF3">
    <property type="entry name" value="STAGE IV SPORULATION PROTEIN FB"/>
    <property type="match status" value="1"/>
</dbReference>
<keyword evidence="14 16" id="KW-0472">Membrane</keyword>
<dbReference type="InterPro" id="IPR008915">
    <property type="entry name" value="Peptidase_M50"/>
</dbReference>
<evidence type="ECO:0000256" key="7">
    <source>
        <dbReference type="ARBA" id="ARBA00022723"/>
    </source>
</evidence>
<dbReference type="GO" id="GO:0009086">
    <property type="term" value="P:methionine biosynthetic process"/>
    <property type="evidence" value="ECO:0007669"/>
    <property type="project" value="UniProtKB-KW"/>
</dbReference>
<evidence type="ECO:0000256" key="9">
    <source>
        <dbReference type="ARBA" id="ARBA00022801"/>
    </source>
</evidence>
<evidence type="ECO:0000256" key="1">
    <source>
        <dbReference type="ARBA" id="ARBA00004651"/>
    </source>
</evidence>
<evidence type="ECO:0000256" key="5">
    <source>
        <dbReference type="ARBA" id="ARBA00022670"/>
    </source>
</evidence>
<dbReference type="PROSITE" id="PS51371">
    <property type="entry name" value="CBS"/>
    <property type="match status" value="2"/>
</dbReference>
<dbReference type="CDD" id="cd04801">
    <property type="entry name" value="CBS_pair_peptidase_M50"/>
    <property type="match status" value="1"/>
</dbReference>
<evidence type="ECO:0000256" key="18">
    <source>
        <dbReference type="PIRSR" id="PIRSR006404-2"/>
    </source>
</evidence>
<evidence type="ECO:0000256" key="13">
    <source>
        <dbReference type="ARBA" id="ARBA00023122"/>
    </source>
</evidence>
<feature type="transmembrane region" description="Helical" evidence="16">
    <location>
        <begin position="116"/>
        <end position="134"/>
    </location>
</feature>
<keyword evidence="5 16" id="KW-0645">Protease</keyword>
<keyword evidence="22" id="KW-1185">Reference proteome</keyword>
<evidence type="ECO:0000256" key="3">
    <source>
        <dbReference type="ARBA" id="ARBA00022475"/>
    </source>
</evidence>
<dbReference type="SMART" id="SM00116">
    <property type="entry name" value="CBS"/>
    <property type="match status" value="2"/>
</dbReference>
<dbReference type="GO" id="GO:0046872">
    <property type="term" value="F:metal ion binding"/>
    <property type="evidence" value="ECO:0007669"/>
    <property type="project" value="UniProtKB-UniRule"/>
</dbReference>
<evidence type="ECO:0000256" key="14">
    <source>
        <dbReference type="ARBA" id="ARBA00023136"/>
    </source>
</evidence>
<protein>
    <recommendedName>
        <fullName evidence="16">Zinc metalloprotease</fullName>
    </recommendedName>
</protein>
<keyword evidence="9 16" id="KW-0378">Hydrolase</keyword>
<comment type="caution">
    <text evidence="16">Lacks conserved residue(s) required for the propagation of feature annotation.</text>
</comment>
<dbReference type="Proteomes" id="UP000323733">
    <property type="component" value="Unassembled WGS sequence"/>
</dbReference>
<evidence type="ECO:0000256" key="19">
    <source>
        <dbReference type="PROSITE-ProRule" id="PRU00703"/>
    </source>
</evidence>
<feature type="domain" description="CBS" evidence="20">
    <location>
        <begin position="310"/>
        <end position="364"/>
    </location>
</feature>
<comment type="cofactor">
    <cofactor evidence="16 18">
        <name>Zn(2+)</name>
        <dbReference type="ChEBI" id="CHEBI:29105"/>
    </cofactor>
    <text evidence="16 18">Binds 1 zinc ion per subunit.</text>
</comment>
<keyword evidence="11 16" id="KW-1133">Transmembrane helix</keyword>
<dbReference type="CDD" id="cd06164">
    <property type="entry name" value="S2P-M50_SpoIVFB_CBS"/>
    <property type="match status" value="1"/>
</dbReference>
<feature type="transmembrane region" description="Helical" evidence="16">
    <location>
        <begin position="49"/>
        <end position="67"/>
    </location>
</feature>
<evidence type="ECO:0000256" key="17">
    <source>
        <dbReference type="PIRSR" id="PIRSR006404-1"/>
    </source>
</evidence>
<proteinExistence type="inferred from homology"/>
<evidence type="ECO:0000256" key="12">
    <source>
        <dbReference type="ARBA" id="ARBA00023049"/>
    </source>
</evidence>
<keyword evidence="12 16" id="KW-0482">Metalloprotease</keyword>
<name>A0A1I6ZGZ1_METTE</name>
<dbReference type="PANTHER" id="PTHR39188">
    <property type="entry name" value="MEMBRANE-ASSOCIATED ZINC METALLOPROTEASE M50B"/>
    <property type="match status" value="1"/>
</dbReference>
<reference evidence="21 22" key="1">
    <citation type="submission" date="2016-10" db="EMBL/GenBank/DDBJ databases">
        <authorList>
            <person name="Varghese N."/>
            <person name="Submissions S."/>
        </authorList>
    </citation>
    <scope>NUCLEOTIDE SEQUENCE [LARGE SCALE GENOMIC DNA]</scope>
    <source>
        <strain evidence="21 22">DSM 11855</strain>
    </source>
</reference>
<dbReference type="InterPro" id="IPR016483">
    <property type="entry name" value="UCP006404_Pept_M50_CBS"/>
</dbReference>
<keyword evidence="13 19" id="KW-0129">CBS domain</keyword>
<keyword evidence="8" id="KW-0677">Repeat</keyword>
<evidence type="ECO:0000259" key="20">
    <source>
        <dbReference type="PROSITE" id="PS51371"/>
    </source>
</evidence>
<evidence type="ECO:0000256" key="16">
    <source>
        <dbReference type="PIRNR" id="PIRNR006404"/>
    </source>
</evidence>
<dbReference type="Pfam" id="PF02163">
    <property type="entry name" value="Peptidase_M50"/>
    <property type="match status" value="2"/>
</dbReference>
<feature type="active site" evidence="17">
    <location>
        <position position="69"/>
    </location>
</feature>
<dbReference type="InterPro" id="IPR046342">
    <property type="entry name" value="CBS_dom_sf"/>
</dbReference>
<keyword evidence="10 16" id="KW-0862">Zinc</keyword>
<evidence type="ECO:0000256" key="6">
    <source>
        <dbReference type="ARBA" id="ARBA00022692"/>
    </source>
</evidence>
<dbReference type="GO" id="GO:0005886">
    <property type="term" value="C:plasma membrane"/>
    <property type="evidence" value="ECO:0007669"/>
    <property type="project" value="UniProtKB-SubCell"/>
</dbReference>
<dbReference type="GO" id="GO:0006508">
    <property type="term" value="P:proteolysis"/>
    <property type="evidence" value="ECO:0007669"/>
    <property type="project" value="UniProtKB-KW"/>
</dbReference>
<keyword evidence="7 16" id="KW-0479">Metal-binding</keyword>
<accession>A0A1I6ZGZ1</accession>
<evidence type="ECO:0000256" key="11">
    <source>
        <dbReference type="ARBA" id="ARBA00022989"/>
    </source>
</evidence>
<dbReference type="Pfam" id="PF00571">
    <property type="entry name" value="CBS"/>
    <property type="match status" value="2"/>
</dbReference>
<sequence length="364" mass="40209">MKSSLKIGSVMGIPIMLHITFLLILPIFSYVFAINPQPFGFKGVEPAVIRYSLSVLTAILLFLSIVLHELAHSYMAMRYGVKIESITLFLFGGVSAMEEIPRKPGEEAKMASAGPLTSLVIGFACLFIYGNLIAPNPALSQNPAYLVIWILGVMNLVLGIFNLLPAFPMDGGRVLRSFYARRMSYVKATHSAATVGKFFAILMAIFGVLINNLWFPLIALFIYVGASEEERATRDEVMLENILVSDIMTRDVVSVSPSMSVEDLVKFMFEKKHMGYPVMEGDSLKGIVTFTDLRRVPYIDRPVSKVSDIMSRDVISVPSNAQASDALKLIKSKNIGRVMVIDDGSVVGILSRTDLVRVLRLRSE</sequence>
<dbReference type="RefSeq" id="WP_048167589.1">
    <property type="nucleotide sequence ID" value="NZ_FPAO01000005.1"/>
</dbReference>
<evidence type="ECO:0000256" key="15">
    <source>
        <dbReference type="ARBA" id="ARBA00023167"/>
    </source>
</evidence>
<keyword evidence="15" id="KW-0486">Methionine biosynthesis</keyword>
<feature type="domain" description="CBS" evidence="20">
    <location>
        <begin position="248"/>
        <end position="303"/>
    </location>
</feature>
<dbReference type="EMBL" id="FPAO01000005">
    <property type="protein sequence ID" value="SFT61949.1"/>
    <property type="molecule type" value="Genomic_DNA"/>
</dbReference>
<dbReference type="SUPFAM" id="SSF54631">
    <property type="entry name" value="CBS-domain pair"/>
    <property type="match status" value="1"/>
</dbReference>
<dbReference type="InterPro" id="IPR000644">
    <property type="entry name" value="CBS_dom"/>
</dbReference>
<keyword evidence="6 16" id="KW-0812">Transmembrane</keyword>
<keyword evidence="3" id="KW-1003">Cell membrane</keyword>